<comment type="caution">
    <text evidence="2">The sequence shown here is derived from an EMBL/GenBank/DDBJ whole genome shotgun (WGS) entry which is preliminary data.</text>
</comment>
<dbReference type="SUPFAM" id="SSF160631">
    <property type="entry name" value="SMI1/KNR4-like"/>
    <property type="match status" value="1"/>
</dbReference>
<evidence type="ECO:0000313" key="3">
    <source>
        <dbReference type="Proteomes" id="UP001184150"/>
    </source>
</evidence>
<name>A0ABU1MS70_9SPHN</name>
<protein>
    <submittedName>
        <fullName evidence="2">Cell wall assembly regulator SMI1</fullName>
    </submittedName>
</protein>
<dbReference type="Proteomes" id="UP001184150">
    <property type="component" value="Unassembled WGS sequence"/>
</dbReference>
<proteinExistence type="predicted"/>
<gene>
    <name evidence="2" type="ORF">J2792_003901</name>
</gene>
<dbReference type="SMART" id="SM00860">
    <property type="entry name" value="SMI1_KNR4"/>
    <property type="match status" value="1"/>
</dbReference>
<reference evidence="2 3" key="1">
    <citation type="submission" date="2023-07" db="EMBL/GenBank/DDBJ databases">
        <title>Sorghum-associated microbial communities from plants grown in Nebraska, USA.</title>
        <authorList>
            <person name="Schachtman D."/>
        </authorList>
    </citation>
    <scope>NUCLEOTIDE SEQUENCE [LARGE SCALE GENOMIC DNA]</scope>
    <source>
        <strain evidence="2 3">DS1027</strain>
    </source>
</reference>
<dbReference type="Gene3D" id="3.40.1580.10">
    <property type="entry name" value="SMI1/KNR4-like"/>
    <property type="match status" value="1"/>
</dbReference>
<accession>A0ABU1MS70</accession>
<dbReference type="EMBL" id="JAVDRD010000013">
    <property type="protein sequence ID" value="MDR6513013.1"/>
    <property type="molecule type" value="Genomic_DNA"/>
</dbReference>
<organism evidence="2 3">
    <name type="scientific">Novosphingobium capsulatum</name>
    <dbReference type="NCBI Taxonomy" id="13688"/>
    <lineage>
        <taxon>Bacteria</taxon>
        <taxon>Pseudomonadati</taxon>
        <taxon>Pseudomonadota</taxon>
        <taxon>Alphaproteobacteria</taxon>
        <taxon>Sphingomonadales</taxon>
        <taxon>Sphingomonadaceae</taxon>
        <taxon>Novosphingobium</taxon>
    </lineage>
</organism>
<dbReference type="Pfam" id="PF09346">
    <property type="entry name" value="SMI1_KNR4"/>
    <property type="match status" value="1"/>
</dbReference>
<sequence length="151" mass="17108">MSLERFAELWASSSYPPDPVTEADIRIVEQRFGFCLPNEYRHAVLQVGLPRPTIALLDAIVDRELYLRDLSNFLNPSEIVSVTDDWRYLGLPEDLVAFATDCMGNLFCFCNANDGEEAAPVFFFDHDDQTVDVIAPSFNQWIDEFCGVAPH</sequence>
<dbReference type="RefSeq" id="WP_168353089.1">
    <property type="nucleotide sequence ID" value="NZ_JAVDRD010000013.1"/>
</dbReference>
<dbReference type="InterPro" id="IPR037883">
    <property type="entry name" value="Knr4/Smi1-like_sf"/>
</dbReference>
<evidence type="ECO:0000259" key="1">
    <source>
        <dbReference type="SMART" id="SM00860"/>
    </source>
</evidence>
<keyword evidence="3" id="KW-1185">Reference proteome</keyword>
<feature type="domain" description="Knr4/Smi1-like" evidence="1">
    <location>
        <begin position="19"/>
        <end position="144"/>
    </location>
</feature>
<evidence type="ECO:0000313" key="2">
    <source>
        <dbReference type="EMBL" id="MDR6513013.1"/>
    </source>
</evidence>
<dbReference type="InterPro" id="IPR018958">
    <property type="entry name" value="Knr4/Smi1-like_dom"/>
</dbReference>